<evidence type="ECO:0000313" key="3">
    <source>
        <dbReference type="Proteomes" id="UP000298390"/>
    </source>
</evidence>
<gene>
    <name evidence="2" type="ORF">EVJ58_g4953</name>
</gene>
<evidence type="ECO:0000313" key="2">
    <source>
        <dbReference type="EMBL" id="TFY60754.1"/>
    </source>
</evidence>
<name>A0A4Y9YDZ1_9APHY</name>
<sequence>MGLRSLLRSLFAHRWSLSIMANPNYELQLTHLLQPGVSEPLDPRRSFSITGLEGCYLNGDLRLYECVITDLWLYKRANLSNHEYIVLKVRYNARDIGFLRVERTIDRSEANGSSWTISTISSTSSTASASSSFAIPAKDIITLCTTENRNLLIVDEEQIAHATLDPPPTLAAVVAACLVVNREKPFYELLTGQCYWFAGVVIRLICDDHTNMQPVPSATRKEGEWRNFLGVMSDARMNEKAKKLRSGYRATLTTLRDQATSRARVPQEAERRVEEADRRAEEERRQREEAERQREEAERQREEERRQREEERRQREEAERRAEEAERKAEDFQRMYKDLLASGSSTAAALAAAATTTRQA</sequence>
<feature type="region of interest" description="Disordered" evidence="1">
    <location>
        <begin position="252"/>
        <end position="331"/>
    </location>
</feature>
<dbReference type="Proteomes" id="UP000298390">
    <property type="component" value="Unassembled WGS sequence"/>
</dbReference>
<comment type="caution">
    <text evidence="2">The sequence shown here is derived from an EMBL/GenBank/DDBJ whole genome shotgun (WGS) entry which is preliminary data.</text>
</comment>
<reference evidence="2 3" key="1">
    <citation type="submission" date="2019-01" db="EMBL/GenBank/DDBJ databases">
        <title>Genome sequencing of the rare red list fungi Fomitopsis rosea.</title>
        <authorList>
            <person name="Buettner E."/>
            <person name="Kellner H."/>
        </authorList>
    </citation>
    <scope>NUCLEOTIDE SEQUENCE [LARGE SCALE GENOMIC DNA]</scope>
    <source>
        <strain evidence="2 3">DSM 105464</strain>
    </source>
</reference>
<feature type="compositionally biased region" description="Polar residues" evidence="1">
    <location>
        <begin position="252"/>
        <end position="261"/>
    </location>
</feature>
<feature type="compositionally biased region" description="Basic and acidic residues" evidence="1">
    <location>
        <begin position="265"/>
        <end position="331"/>
    </location>
</feature>
<evidence type="ECO:0000256" key="1">
    <source>
        <dbReference type="SAM" id="MobiDB-lite"/>
    </source>
</evidence>
<accession>A0A4Y9YDZ1</accession>
<dbReference type="EMBL" id="SEKV01000239">
    <property type="protein sequence ID" value="TFY60754.1"/>
    <property type="molecule type" value="Genomic_DNA"/>
</dbReference>
<dbReference type="AlphaFoldDB" id="A0A4Y9YDZ1"/>
<protein>
    <submittedName>
        <fullName evidence="2">Uncharacterized protein</fullName>
    </submittedName>
</protein>
<dbReference type="STRING" id="34475.A0A4Y9YDZ1"/>
<organism evidence="2 3">
    <name type="scientific">Rhodofomes roseus</name>
    <dbReference type="NCBI Taxonomy" id="34475"/>
    <lineage>
        <taxon>Eukaryota</taxon>
        <taxon>Fungi</taxon>
        <taxon>Dikarya</taxon>
        <taxon>Basidiomycota</taxon>
        <taxon>Agaricomycotina</taxon>
        <taxon>Agaricomycetes</taxon>
        <taxon>Polyporales</taxon>
        <taxon>Rhodofomes</taxon>
    </lineage>
</organism>
<proteinExistence type="predicted"/>